<sequence length="252" mass="28527">MKIGVSTLALYPQPWEEVMNYLEGMQVEYCEIIHEYPYHNLDVDILDSYSLNISVHSPLSDINIASLNPSIQRSSIGQVKKSVEWAYTIGAEVVVVHPGQVPFLARVFQDKILEKNYQALEECASYAQDRGIQICVENMPRMEGYLFKDLGELDNLVNNLGVLMTLDVGHAHTMGFSTDIMLDFDSLGHLHLSDNDGSFDNHQALGQGNIDFDKLLNKLHKINYQGILTIEVKNKAEIEESLDYLKPRLKKV</sequence>
<organism evidence="2 3">
    <name type="scientific">Methanobacterium alkalithermotolerans</name>
    <dbReference type="NCBI Taxonomy" id="2731220"/>
    <lineage>
        <taxon>Archaea</taxon>
        <taxon>Methanobacteriati</taxon>
        <taxon>Methanobacteriota</taxon>
        <taxon>Methanomada group</taxon>
        <taxon>Methanobacteria</taxon>
        <taxon>Methanobacteriales</taxon>
        <taxon>Methanobacteriaceae</taxon>
        <taxon>Methanobacterium</taxon>
    </lineage>
</organism>
<dbReference type="Proteomes" id="UP000681041">
    <property type="component" value="Chromosome"/>
</dbReference>
<dbReference type="EMBL" id="CP058560">
    <property type="protein sequence ID" value="QUH22282.1"/>
    <property type="molecule type" value="Genomic_DNA"/>
</dbReference>
<dbReference type="KEGG" id="meme:HYG87_00120"/>
<dbReference type="InterPro" id="IPR013022">
    <property type="entry name" value="Xyl_isomerase-like_TIM-brl"/>
</dbReference>
<dbReference type="InterPro" id="IPR036237">
    <property type="entry name" value="Xyl_isomerase-like_sf"/>
</dbReference>
<dbReference type="Gene3D" id="3.20.20.150">
    <property type="entry name" value="Divalent-metal-dependent TIM barrel enzymes"/>
    <property type="match status" value="1"/>
</dbReference>
<dbReference type="PANTHER" id="PTHR12110">
    <property type="entry name" value="HYDROXYPYRUVATE ISOMERASE"/>
    <property type="match status" value="1"/>
</dbReference>
<dbReference type="AlphaFoldDB" id="A0A8T8K2T9"/>
<protein>
    <submittedName>
        <fullName evidence="2">Sugar phosphate isomerase/epimerase</fullName>
    </submittedName>
</protein>
<reference evidence="2" key="1">
    <citation type="submission" date="2020-07" db="EMBL/GenBank/DDBJ databases">
        <title>Methanobacterium. sp. MethCan genome.</title>
        <authorList>
            <person name="Postec A."/>
            <person name="Quemeneur M."/>
        </authorList>
    </citation>
    <scope>NUCLEOTIDE SEQUENCE</scope>
    <source>
        <strain evidence="2">MethCAN</strain>
    </source>
</reference>
<accession>A0A8T8K2T9</accession>
<gene>
    <name evidence="2" type="ORF">HYG87_00120</name>
</gene>
<evidence type="ECO:0000313" key="3">
    <source>
        <dbReference type="Proteomes" id="UP000681041"/>
    </source>
</evidence>
<proteinExistence type="predicted"/>
<dbReference type="SUPFAM" id="SSF51658">
    <property type="entry name" value="Xylose isomerase-like"/>
    <property type="match status" value="1"/>
</dbReference>
<evidence type="ECO:0000259" key="1">
    <source>
        <dbReference type="Pfam" id="PF01261"/>
    </source>
</evidence>
<feature type="domain" description="Xylose isomerase-like TIM barrel" evidence="1">
    <location>
        <begin position="45"/>
        <end position="247"/>
    </location>
</feature>
<keyword evidence="3" id="KW-1185">Reference proteome</keyword>
<evidence type="ECO:0000313" key="2">
    <source>
        <dbReference type="EMBL" id="QUH22282.1"/>
    </source>
</evidence>
<keyword evidence="2" id="KW-0413">Isomerase</keyword>
<dbReference type="InterPro" id="IPR050312">
    <property type="entry name" value="IolE/XylAMocC-like"/>
</dbReference>
<dbReference type="GO" id="GO:0016853">
    <property type="term" value="F:isomerase activity"/>
    <property type="evidence" value="ECO:0007669"/>
    <property type="project" value="UniProtKB-KW"/>
</dbReference>
<dbReference type="Pfam" id="PF01261">
    <property type="entry name" value="AP_endonuc_2"/>
    <property type="match status" value="1"/>
</dbReference>
<dbReference type="GeneID" id="64819121"/>
<dbReference type="RefSeq" id="WP_211533222.1">
    <property type="nucleotide sequence ID" value="NZ_CP058560.1"/>
</dbReference>
<dbReference type="PANTHER" id="PTHR12110:SF21">
    <property type="entry name" value="XYLOSE ISOMERASE-LIKE TIM BARREL DOMAIN-CONTAINING PROTEIN"/>
    <property type="match status" value="1"/>
</dbReference>
<dbReference type="OrthoDB" id="372143at2157"/>
<name>A0A8T8K2T9_9EURY</name>